<comment type="caution">
    <text evidence="1">The sequence shown here is derived from an EMBL/GenBank/DDBJ whole genome shotgun (WGS) entry which is preliminary data.</text>
</comment>
<name>A0A226F4M5_FOLCA</name>
<organism evidence="1 2">
    <name type="scientific">Folsomia candida</name>
    <name type="common">Springtail</name>
    <dbReference type="NCBI Taxonomy" id="158441"/>
    <lineage>
        <taxon>Eukaryota</taxon>
        <taxon>Metazoa</taxon>
        <taxon>Ecdysozoa</taxon>
        <taxon>Arthropoda</taxon>
        <taxon>Hexapoda</taxon>
        <taxon>Collembola</taxon>
        <taxon>Entomobryomorpha</taxon>
        <taxon>Isotomoidea</taxon>
        <taxon>Isotomidae</taxon>
        <taxon>Proisotominae</taxon>
        <taxon>Folsomia</taxon>
    </lineage>
</organism>
<proteinExistence type="predicted"/>
<sequence length="211" mass="24055">MDLRILQLFELGFCRTISVAKTLTKIISMNRKKAGDSLTHKTKNSVASSKQLMGSWQVSGLVDYHLPSADLRYVEMGSSWTLANADDTFEMWTYGSMIDSEGSELMFDDWRIAKVLDTNRPGYLVHFRDTVLFSNATILYFDNNFILWVACSIHNDTLEETSMAYMGSRSGNIPDFYKEQFKSILAVDYGMDVDNKYINIPQESHATTYKA</sequence>
<dbReference type="EMBL" id="LNIX01000001">
    <property type="protein sequence ID" value="OXA64752.1"/>
    <property type="molecule type" value="Genomic_DNA"/>
</dbReference>
<evidence type="ECO:0000313" key="1">
    <source>
        <dbReference type="EMBL" id="OXA64752.1"/>
    </source>
</evidence>
<dbReference type="Proteomes" id="UP000198287">
    <property type="component" value="Unassembled WGS sequence"/>
</dbReference>
<evidence type="ECO:0000313" key="2">
    <source>
        <dbReference type="Proteomes" id="UP000198287"/>
    </source>
</evidence>
<reference evidence="1 2" key="1">
    <citation type="submission" date="2015-12" db="EMBL/GenBank/DDBJ databases">
        <title>The genome of Folsomia candida.</title>
        <authorList>
            <person name="Faddeeva A."/>
            <person name="Derks M.F."/>
            <person name="Anvar Y."/>
            <person name="Smit S."/>
            <person name="Van Straalen N."/>
            <person name="Roelofs D."/>
        </authorList>
    </citation>
    <scope>NUCLEOTIDE SEQUENCE [LARGE SCALE GENOMIC DNA]</scope>
    <source>
        <strain evidence="1 2">VU population</strain>
        <tissue evidence="1">Whole body</tissue>
    </source>
</reference>
<keyword evidence="2" id="KW-1185">Reference proteome</keyword>
<dbReference type="SUPFAM" id="SSF50814">
    <property type="entry name" value="Lipocalins"/>
    <property type="match status" value="1"/>
</dbReference>
<accession>A0A226F4M5</accession>
<dbReference type="InterPro" id="IPR012674">
    <property type="entry name" value="Calycin"/>
</dbReference>
<protein>
    <submittedName>
        <fullName evidence="1">Uncharacterized protein</fullName>
    </submittedName>
</protein>
<dbReference type="AlphaFoldDB" id="A0A226F4M5"/>
<gene>
    <name evidence="1" type="ORF">Fcan01_02998</name>
</gene>